<dbReference type="Pfam" id="PF06055">
    <property type="entry name" value="ExoD"/>
    <property type="match status" value="1"/>
</dbReference>
<feature type="transmembrane region" description="Helical" evidence="1">
    <location>
        <begin position="132"/>
        <end position="151"/>
    </location>
</feature>
<dbReference type="PANTHER" id="PTHR41795:SF1">
    <property type="entry name" value="EXOPOLYSACCHARIDE SYNTHESIS PROTEIN"/>
    <property type="match status" value="1"/>
</dbReference>
<evidence type="ECO:0000313" key="2">
    <source>
        <dbReference type="EMBL" id="TFW72988.1"/>
    </source>
</evidence>
<dbReference type="InterPro" id="IPR010331">
    <property type="entry name" value="ExoD"/>
</dbReference>
<accession>A0A4Y9VUH4</accession>
<dbReference type="PANTHER" id="PTHR41795">
    <property type="entry name" value="EXOPOLYSACCHARIDE SYNTHESIS PROTEIN"/>
    <property type="match status" value="1"/>
</dbReference>
<dbReference type="OrthoDB" id="21339at2"/>
<dbReference type="EMBL" id="PQVH01000002">
    <property type="protein sequence ID" value="TFW72988.1"/>
    <property type="molecule type" value="Genomic_DNA"/>
</dbReference>
<keyword evidence="3" id="KW-1185">Reference proteome</keyword>
<proteinExistence type="predicted"/>
<feature type="transmembrane region" description="Helical" evidence="1">
    <location>
        <begin position="171"/>
        <end position="198"/>
    </location>
</feature>
<keyword evidence="1" id="KW-1133">Transmembrane helix</keyword>
<keyword evidence="1" id="KW-0472">Membrane</keyword>
<organism evidence="2 3">
    <name type="scientific">Methylotenera oryzisoli</name>
    <dbReference type="NCBI Taxonomy" id="2080758"/>
    <lineage>
        <taxon>Bacteria</taxon>
        <taxon>Pseudomonadati</taxon>
        <taxon>Pseudomonadota</taxon>
        <taxon>Betaproteobacteria</taxon>
        <taxon>Nitrosomonadales</taxon>
        <taxon>Methylophilaceae</taxon>
        <taxon>Methylotenera</taxon>
    </lineage>
</organism>
<dbReference type="Proteomes" id="UP000297706">
    <property type="component" value="Unassembled WGS sequence"/>
</dbReference>
<name>A0A4Y9VUH4_9PROT</name>
<reference evidence="2 3" key="1">
    <citation type="submission" date="2018-02" db="EMBL/GenBank/DDBJ databases">
        <title>A novel lanthanide dependent methylotroph, Methylotenera sp. La3113.</title>
        <authorList>
            <person name="Lv H."/>
            <person name="Tani A."/>
        </authorList>
    </citation>
    <scope>NUCLEOTIDE SEQUENCE [LARGE SCALE GENOMIC DNA]</scope>
    <source>
        <strain evidence="2 3">La3113</strain>
    </source>
</reference>
<comment type="caution">
    <text evidence="2">The sequence shown here is derived from an EMBL/GenBank/DDBJ whole genome shotgun (WGS) entry which is preliminary data.</text>
</comment>
<protein>
    <submittedName>
        <fullName evidence="2">Exopolysaccharide biosynthesis protein exod</fullName>
    </submittedName>
</protein>
<evidence type="ECO:0000256" key="1">
    <source>
        <dbReference type="SAM" id="Phobius"/>
    </source>
</evidence>
<keyword evidence="1" id="KW-0812">Transmembrane</keyword>
<gene>
    <name evidence="2" type="ORF">C3Y98_01115</name>
</gene>
<sequence>MCDYANLVKTLHQFAEKAKDKPLTVGEALDSLDEAGYAFICIILVLPFLQPIPLGPFTVLGGVAFATLGWQLLHGHESPILPKQILEIEFNEGTWKMLVKVCLEILGLCRKISKPRYPFIAEGIRGQKMGGFILLAAGGLMAIPFGVLPFNNFLPGLAILFYCIGELEDDGLMYIIALFWLIITTIYFSAFFFALWYFGEKALAFFKIF</sequence>
<evidence type="ECO:0000313" key="3">
    <source>
        <dbReference type="Proteomes" id="UP000297706"/>
    </source>
</evidence>
<dbReference type="PIRSF" id="PIRSF033239">
    <property type="entry name" value="ExoD"/>
    <property type="match status" value="1"/>
</dbReference>
<dbReference type="AlphaFoldDB" id="A0A4Y9VUH4"/>